<dbReference type="InterPro" id="IPR014942">
    <property type="entry name" value="AbiEii"/>
</dbReference>
<organism evidence="1 2">
    <name type="scientific">Pelagibaculum spongiae</name>
    <dbReference type="NCBI Taxonomy" id="2080658"/>
    <lineage>
        <taxon>Bacteria</taxon>
        <taxon>Pseudomonadati</taxon>
        <taxon>Pseudomonadota</taxon>
        <taxon>Gammaproteobacteria</taxon>
        <taxon>Oceanospirillales</taxon>
        <taxon>Pelagibaculum</taxon>
    </lineage>
</organism>
<proteinExistence type="predicted"/>
<dbReference type="Pfam" id="PF08843">
    <property type="entry name" value="AbiEii"/>
    <property type="match status" value="1"/>
</dbReference>
<accession>A0A2V1GP52</accession>
<dbReference type="EMBL" id="QDDL01000012">
    <property type="protein sequence ID" value="PVZ64484.1"/>
    <property type="molecule type" value="Genomic_DNA"/>
</dbReference>
<sequence>MLEQHINRIIQSNPQYAGLQQAIEKEILHHDIFDVLIQQGVMQSLTFIGGTSLRLCYNSVRLSEDLDFTAGSSFKPSDLNGLDLQLQQYIERKYETEVTVKCPPEKKQGDTATWKISMARKANRPDIPKLNIHLDICALPSLTTEKKPLINHYNIVAPTSGILIPVQSLAEIMTDKFIALAYRAKRIVPRDIWDLTWISQRGTPVSMRLLEQKLELRGKSKADFDHAMSDKLLKLQNEDQVKRSFCNELSRFVPSHIKHRTLDDQDYWGYVQSEVTSLVESLLQNASDNPFDMGAK</sequence>
<protein>
    <submittedName>
        <fullName evidence="1">Nucleotidyl transferase AbiEii/AbiGii toxin family protein</fullName>
    </submittedName>
</protein>
<dbReference type="GO" id="GO:0016740">
    <property type="term" value="F:transferase activity"/>
    <property type="evidence" value="ECO:0007669"/>
    <property type="project" value="UniProtKB-KW"/>
</dbReference>
<dbReference type="Gene3D" id="3.10.450.620">
    <property type="entry name" value="JHP933, nucleotidyltransferase-like core domain"/>
    <property type="match status" value="1"/>
</dbReference>
<dbReference type="AlphaFoldDB" id="A0A2V1GP52"/>
<reference evidence="1 2" key="1">
    <citation type="submission" date="2018-04" db="EMBL/GenBank/DDBJ databases">
        <title>Thalassorhabdus spongiae gen. nov., sp. nov., isolated from a marine sponge in South-West Iceland.</title>
        <authorList>
            <person name="Knobloch S."/>
            <person name="Daussin A."/>
            <person name="Johannsson R."/>
            <person name="Marteinsson V.T."/>
        </authorList>
    </citation>
    <scope>NUCLEOTIDE SEQUENCE [LARGE SCALE GENOMIC DNA]</scope>
    <source>
        <strain evidence="1 2">Hp12</strain>
    </source>
</reference>
<comment type="caution">
    <text evidence="1">The sequence shown here is derived from an EMBL/GenBank/DDBJ whole genome shotgun (WGS) entry which is preliminary data.</text>
</comment>
<dbReference type="Proteomes" id="UP000244906">
    <property type="component" value="Unassembled WGS sequence"/>
</dbReference>
<dbReference type="RefSeq" id="WP_116688788.1">
    <property type="nucleotide sequence ID" value="NZ_CAWNYD010000012.1"/>
</dbReference>
<evidence type="ECO:0000313" key="2">
    <source>
        <dbReference type="Proteomes" id="UP000244906"/>
    </source>
</evidence>
<evidence type="ECO:0000313" key="1">
    <source>
        <dbReference type="EMBL" id="PVZ64484.1"/>
    </source>
</evidence>
<gene>
    <name evidence="1" type="ORF">DC094_19415</name>
</gene>
<dbReference type="OrthoDB" id="158131at2"/>
<keyword evidence="1" id="KW-0808">Transferase</keyword>
<keyword evidence="2" id="KW-1185">Reference proteome</keyword>
<name>A0A2V1GP52_9GAMM</name>